<protein>
    <submittedName>
        <fullName evidence="3">Protein mahjong</fullName>
    </submittedName>
</protein>
<keyword evidence="4" id="KW-1185">Reference proteome</keyword>
<dbReference type="EMBL" id="WJQU01000001">
    <property type="protein sequence ID" value="KAJ6646066.1"/>
    <property type="molecule type" value="Genomic_DNA"/>
</dbReference>
<dbReference type="PANTHER" id="PTHR13129:SF4">
    <property type="entry name" value="DDB1- AND CUL4-ASSOCIATED FACTOR 1"/>
    <property type="match status" value="1"/>
</dbReference>
<accession>A0A9Q0NAS1</accession>
<evidence type="ECO:0000256" key="1">
    <source>
        <dbReference type="ARBA" id="ARBA00004123"/>
    </source>
</evidence>
<dbReference type="InterPro" id="IPR036322">
    <property type="entry name" value="WD40_repeat_dom_sf"/>
</dbReference>
<dbReference type="AlphaFoldDB" id="A0A9Q0NAS1"/>
<dbReference type="InterPro" id="IPR015943">
    <property type="entry name" value="WD40/YVTN_repeat-like_dom_sf"/>
</dbReference>
<dbReference type="InterPro" id="IPR033270">
    <property type="entry name" value="VPRBP/DCAF1"/>
</dbReference>
<dbReference type="PANTHER" id="PTHR13129">
    <property type="entry name" value="VPRBP PROTEIN-RELATED"/>
    <property type="match status" value="1"/>
</dbReference>
<dbReference type="GO" id="GO:0005634">
    <property type="term" value="C:nucleus"/>
    <property type="evidence" value="ECO:0007669"/>
    <property type="project" value="UniProtKB-SubCell"/>
</dbReference>
<evidence type="ECO:0000313" key="4">
    <source>
        <dbReference type="Proteomes" id="UP001151699"/>
    </source>
</evidence>
<evidence type="ECO:0000256" key="2">
    <source>
        <dbReference type="ARBA" id="ARBA00023242"/>
    </source>
</evidence>
<reference evidence="3" key="1">
    <citation type="submission" date="2022-07" db="EMBL/GenBank/DDBJ databases">
        <authorList>
            <person name="Trinca V."/>
            <person name="Uliana J.V.C."/>
            <person name="Torres T.T."/>
            <person name="Ward R.J."/>
            <person name="Monesi N."/>
        </authorList>
    </citation>
    <scope>NUCLEOTIDE SEQUENCE</scope>
    <source>
        <strain evidence="3">HSMRA1968</strain>
        <tissue evidence="3">Whole embryos</tissue>
    </source>
</reference>
<dbReference type="OrthoDB" id="27563at2759"/>
<organism evidence="3 4">
    <name type="scientific">Pseudolycoriella hygida</name>
    <dbReference type="NCBI Taxonomy" id="35572"/>
    <lineage>
        <taxon>Eukaryota</taxon>
        <taxon>Metazoa</taxon>
        <taxon>Ecdysozoa</taxon>
        <taxon>Arthropoda</taxon>
        <taxon>Hexapoda</taxon>
        <taxon>Insecta</taxon>
        <taxon>Pterygota</taxon>
        <taxon>Neoptera</taxon>
        <taxon>Endopterygota</taxon>
        <taxon>Diptera</taxon>
        <taxon>Nematocera</taxon>
        <taxon>Sciaroidea</taxon>
        <taxon>Sciaridae</taxon>
        <taxon>Pseudolycoriella</taxon>
    </lineage>
</organism>
<evidence type="ECO:0000313" key="3">
    <source>
        <dbReference type="EMBL" id="KAJ6646066.1"/>
    </source>
</evidence>
<gene>
    <name evidence="3" type="primary">mahj_14</name>
    <name evidence="3" type="ORF">Bhyg_01275</name>
</gene>
<dbReference type="Proteomes" id="UP001151699">
    <property type="component" value="Chromosome A"/>
</dbReference>
<dbReference type="SUPFAM" id="SSF50978">
    <property type="entry name" value="WD40 repeat-like"/>
    <property type="match status" value="1"/>
</dbReference>
<dbReference type="GO" id="GO:0080008">
    <property type="term" value="C:Cul4-RING E3 ubiquitin ligase complex"/>
    <property type="evidence" value="ECO:0007669"/>
    <property type="project" value="TreeGrafter"/>
</dbReference>
<dbReference type="Gene3D" id="2.130.10.10">
    <property type="entry name" value="YVTN repeat-like/Quinoprotein amine dehydrogenase"/>
    <property type="match status" value="1"/>
</dbReference>
<comment type="caution">
    <text evidence="3">The sequence shown here is derived from an EMBL/GenBank/DDBJ whole genome shotgun (WGS) entry which is preliminary data.</text>
</comment>
<dbReference type="GO" id="GO:0016567">
    <property type="term" value="P:protein ubiquitination"/>
    <property type="evidence" value="ECO:0007669"/>
    <property type="project" value="InterPro"/>
</dbReference>
<sequence length="225" mass="25485">MTKNLPINTTFVLIPCPQLDLLASEHKCLDHQPNKMHDLCSNFADHYLTRQQGYNSRRLDRRYIHSQFCVYRTITAQCDAFFTCCDFTPCGTSVVVGLRSGKVEVYKNENGNLCTTYQCHYSYVNNVKTSKDGTLLLTSSSLFPFSAMWNIEKNQFSKKLSFHDEQYLDFSKLNEDKILGNRASAATIFDTQTGQSIAGFIPSIGNYCNKNRATFSPCDELVLSG</sequence>
<keyword evidence="2" id="KW-0539">Nucleus</keyword>
<name>A0A9Q0NAS1_9DIPT</name>
<proteinExistence type="predicted"/>
<comment type="subcellular location">
    <subcellularLocation>
        <location evidence="1">Nucleus</location>
    </subcellularLocation>
</comment>